<evidence type="ECO:0000259" key="1">
    <source>
        <dbReference type="Pfam" id="PF18922"/>
    </source>
</evidence>
<evidence type="ECO:0000313" key="2">
    <source>
        <dbReference type="EMBL" id="RAL19493.1"/>
    </source>
</evidence>
<comment type="caution">
    <text evidence="2">The sequence shown here is derived from an EMBL/GenBank/DDBJ whole genome shotgun (WGS) entry which is preliminary data.</text>
</comment>
<dbReference type="OrthoDB" id="7391526at2"/>
<reference evidence="3" key="1">
    <citation type="submission" date="2018-02" db="EMBL/GenBank/DDBJ databases">
        <title>Glaesserella australis sp. nov., isolated from the lungs of pigs.</title>
        <authorList>
            <person name="Turni C."/>
            <person name="Christensen H."/>
        </authorList>
    </citation>
    <scope>NUCLEOTIDE SEQUENCE [LARGE SCALE GENOMIC DNA]</scope>
    <source>
        <strain evidence="3">HS4635</strain>
    </source>
</reference>
<protein>
    <recommendedName>
        <fullName evidence="1">DUF5672 domain-containing protein</fullName>
    </recommendedName>
</protein>
<evidence type="ECO:0000313" key="3">
    <source>
        <dbReference type="Proteomes" id="UP000248689"/>
    </source>
</evidence>
<name>A0A328BZ39_9PAST</name>
<proteinExistence type="predicted"/>
<dbReference type="InterPro" id="IPR043729">
    <property type="entry name" value="DUF5672"/>
</dbReference>
<dbReference type="RefSeq" id="WP_111749253.1">
    <property type="nucleotide sequence ID" value="NZ_PTPX01000004.1"/>
</dbReference>
<keyword evidence="3" id="KW-1185">Reference proteome</keyword>
<dbReference type="AlphaFoldDB" id="A0A328BZ39"/>
<organism evidence="2 3">
    <name type="scientific">Glaesserella australis</name>
    <dbReference type="NCBI Taxonomy" id="2094024"/>
    <lineage>
        <taxon>Bacteria</taxon>
        <taxon>Pseudomonadati</taxon>
        <taxon>Pseudomonadota</taxon>
        <taxon>Gammaproteobacteria</taxon>
        <taxon>Pasteurellales</taxon>
        <taxon>Pasteurellaceae</taxon>
        <taxon>Glaesserella</taxon>
    </lineage>
</organism>
<dbReference type="Pfam" id="PF18922">
    <property type="entry name" value="DUF5672"/>
    <property type="match status" value="1"/>
</dbReference>
<accession>A0A328BZ39</accession>
<sequence>MHQFSENRSNTITIVSVTGHQEYAQGSAYAIERSYEELQKKLPKENLKCLLVSPERPAHLEEYVEHISCQPFSYLEYNLFLLYSLGDIIDTDFALVVQNDGFVVDGHNWRNEFFDYDFIGAPLRCMYERLNDGSFKEYNNEQCDPFYENMPSNFFEGQNGGFSLRSKKLLKLPRELDIKIPFPIPDTILAKQDIRLEYTSNKIHNEDVVLTMYIRQLLIEHGIKFAPPIIACYFASESTIVHAKRNIPLEDVLGCHTFGYLILTDKNKVFMKKKVNFIENNVATNSWCAWFFNANMSIDVPQKFLEDKQN</sequence>
<gene>
    <name evidence="2" type="ORF">C5N92_02220</name>
</gene>
<feature type="domain" description="DUF5672" evidence="1">
    <location>
        <begin position="88"/>
        <end position="256"/>
    </location>
</feature>
<dbReference type="EMBL" id="PTPX01000004">
    <property type="protein sequence ID" value="RAL19493.1"/>
    <property type="molecule type" value="Genomic_DNA"/>
</dbReference>
<dbReference type="Proteomes" id="UP000248689">
    <property type="component" value="Unassembled WGS sequence"/>
</dbReference>